<proteinExistence type="predicted"/>
<reference evidence="2" key="1">
    <citation type="journal article" date="2017" name="Gigascience">
        <title>The genome draft of coconut (Cocos nucifera).</title>
        <authorList>
            <person name="Xiao Y."/>
            <person name="Xu P."/>
            <person name="Fan H."/>
            <person name="Baudouin L."/>
            <person name="Xia W."/>
            <person name="Bocs S."/>
            <person name="Xu J."/>
            <person name="Li Q."/>
            <person name="Guo A."/>
            <person name="Zhou L."/>
            <person name="Li J."/>
            <person name="Wu Y."/>
            <person name="Ma Z."/>
            <person name="Armero A."/>
            <person name="Issali A.E."/>
            <person name="Liu N."/>
            <person name="Peng M."/>
            <person name="Yang Y."/>
        </authorList>
    </citation>
    <scope>NUCLEOTIDE SEQUENCE</scope>
    <source>
        <tissue evidence="2">Spear leaf of Hainan Tall coconut</tissue>
    </source>
</reference>
<dbReference type="EMBL" id="CM017874">
    <property type="protein sequence ID" value="KAG1335077.1"/>
    <property type="molecule type" value="Genomic_DNA"/>
</dbReference>
<evidence type="ECO:0000256" key="1">
    <source>
        <dbReference type="SAM" id="MobiDB-lite"/>
    </source>
</evidence>
<feature type="region of interest" description="Disordered" evidence="1">
    <location>
        <begin position="1"/>
        <end position="20"/>
    </location>
</feature>
<protein>
    <submittedName>
        <fullName evidence="2">Putative D-amino-acid transaminase, chloroplastic</fullName>
    </submittedName>
</protein>
<evidence type="ECO:0000313" key="2">
    <source>
        <dbReference type="EMBL" id="KAG1335077.1"/>
    </source>
</evidence>
<organism evidence="2 3">
    <name type="scientific">Cocos nucifera</name>
    <name type="common">Coconut palm</name>
    <dbReference type="NCBI Taxonomy" id="13894"/>
    <lineage>
        <taxon>Eukaryota</taxon>
        <taxon>Viridiplantae</taxon>
        <taxon>Streptophyta</taxon>
        <taxon>Embryophyta</taxon>
        <taxon>Tracheophyta</taxon>
        <taxon>Spermatophyta</taxon>
        <taxon>Magnoliopsida</taxon>
        <taxon>Liliopsida</taxon>
        <taxon>Arecaceae</taxon>
        <taxon>Arecoideae</taxon>
        <taxon>Cocoseae</taxon>
        <taxon>Attaleinae</taxon>
        <taxon>Cocos</taxon>
    </lineage>
</organism>
<comment type="caution">
    <text evidence="2">The sequence shown here is derived from an EMBL/GenBank/DDBJ whole genome shotgun (WGS) entry which is preliminary data.</text>
</comment>
<evidence type="ECO:0000313" key="3">
    <source>
        <dbReference type="Proteomes" id="UP000797356"/>
    </source>
</evidence>
<name>A0A8K0I3D6_COCNU</name>
<dbReference type="AlphaFoldDB" id="A0A8K0I3D6"/>
<sequence>MASLPASSLREPVSGNPPFGRIAGFPGVILSPRRPRVAFHGGPYRGFGVGVEGRRCGVRAVTSSNWAGVLGLKTSCYSDTRLNNIPVNEAKKVLWLELFLISFWRT</sequence>
<gene>
    <name evidence="2" type="ORF">COCNU_03G011960</name>
</gene>
<keyword evidence="3" id="KW-1185">Reference proteome</keyword>
<reference evidence="2" key="2">
    <citation type="submission" date="2019-07" db="EMBL/GenBank/DDBJ databases">
        <authorList>
            <person name="Yang Y."/>
            <person name="Bocs S."/>
            <person name="Baudouin L."/>
        </authorList>
    </citation>
    <scope>NUCLEOTIDE SEQUENCE</scope>
    <source>
        <tissue evidence="2">Spear leaf of Hainan Tall coconut</tissue>
    </source>
</reference>
<accession>A0A8K0I3D6</accession>
<dbReference type="Proteomes" id="UP000797356">
    <property type="component" value="Chromosome 3"/>
</dbReference>